<keyword evidence="3" id="KW-0862">Zinc</keyword>
<feature type="compositionally biased region" description="Pro residues" evidence="5">
    <location>
        <begin position="197"/>
        <end position="208"/>
    </location>
</feature>
<dbReference type="GO" id="GO:0003676">
    <property type="term" value="F:nucleic acid binding"/>
    <property type="evidence" value="ECO:0007669"/>
    <property type="project" value="InterPro"/>
</dbReference>
<dbReference type="PROSITE" id="PS50089">
    <property type="entry name" value="ZF_RING_2"/>
    <property type="match status" value="1"/>
</dbReference>
<comment type="caution">
    <text evidence="8">The sequence shown here is derived from an EMBL/GenBank/DDBJ whole genome shotgun (WGS) entry which is preliminary data.</text>
</comment>
<dbReference type="EMBL" id="CADEAL010001012">
    <property type="protein sequence ID" value="CAB1427990.1"/>
    <property type="molecule type" value="Genomic_DNA"/>
</dbReference>
<dbReference type="SUPFAM" id="SSF57756">
    <property type="entry name" value="Retrovirus zinc finger-like domains"/>
    <property type="match status" value="1"/>
</dbReference>
<reference evidence="8" key="1">
    <citation type="submission" date="2020-03" db="EMBL/GenBank/DDBJ databases">
        <authorList>
            <person name="Weist P."/>
        </authorList>
    </citation>
    <scope>NUCLEOTIDE SEQUENCE</scope>
</reference>
<dbReference type="InterPro" id="IPR013083">
    <property type="entry name" value="Znf_RING/FYVE/PHD"/>
</dbReference>
<dbReference type="PANTHER" id="PTHR15439">
    <property type="entry name" value="RETINOBLASTOMA-BINDING PROTEIN 6"/>
    <property type="match status" value="1"/>
</dbReference>
<evidence type="ECO:0000256" key="2">
    <source>
        <dbReference type="ARBA" id="ARBA00022771"/>
    </source>
</evidence>
<gene>
    <name evidence="8" type="ORF">PLEPLA_LOCUS15944</name>
</gene>
<feature type="domain" description="CCHC-type" evidence="7">
    <location>
        <begin position="180"/>
        <end position="194"/>
    </location>
</feature>
<feature type="region of interest" description="Disordered" evidence="5">
    <location>
        <begin position="79"/>
        <end position="113"/>
    </location>
</feature>
<dbReference type="InterPro" id="IPR001841">
    <property type="entry name" value="Znf_RING"/>
</dbReference>
<dbReference type="GO" id="GO:0061630">
    <property type="term" value="F:ubiquitin protein ligase activity"/>
    <property type="evidence" value="ECO:0007669"/>
    <property type="project" value="InterPro"/>
</dbReference>
<evidence type="ECO:0000259" key="7">
    <source>
        <dbReference type="PROSITE" id="PS50158"/>
    </source>
</evidence>
<dbReference type="Gene3D" id="3.30.40.10">
    <property type="entry name" value="Zinc/RING finger domain, C3HC4 (zinc finger)"/>
    <property type="match status" value="1"/>
</dbReference>
<dbReference type="PROSITE" id="PS50158">
    <property type="entry name" value="ZF_CCHC"/>
    <property type="match status" value="1"/>
</dbReference>
<dbReference type="GO" id="GO:0006397">
    <property type="term" value="P:mRNA processing"/>
    <property type="evidence" value="ECO:0007669"/>
    <property type="project" value="InterPro"/>
</dbReference>
<sequence length="310" mass="33705">MKDDADLIPDELLCPICKDLITDAAVIPCCGNSYCDDCIRTALLDSEKHICFTCKQSDVFPDNLIANHFLREVVNNFKKDPQNTKPVRKQLKQEALPQPRLQMSRPLNSRQQDPLPANVTHPPRAIVPTAAPQTQTANLVHTNASGDDKTNAMMLQSNYEYASINHFKKPYGPPPAPYICYRCGKAGHLIRQCPMPSVQPPAPSPPAPVTDQHSPIYSSGQGKPLSPGELDPEPTVRRSPESNPGIGPRVTSHDPIALTEEDADTGRGPDPGRYEKDHTPSGPGLAPLVASGSAALVDRSHLLGGFHRMN</sequence>
<evidence type="ECO:0000313" key="9">
    <source>
        <dbReference type="Proteomes" id="UP001153269"/>
    </source>
</evidence>
<evidence type="ECO:0000259" key="6">
    <source>
        <dbReference type="PROSITE" id="PS50089"/>
    </source>
</evidence>
<dbReference type="InterPro" id="IPR036875">
    <property type="entry name" value="Znf_CCHC_sf"/>
</dbReference>
<evidence type="ECO:0000256" key="5">
    <source>
        <dbReference type="SAM" id="MobiDB-lite"/>
    </source>
</evidence>
<feature type="compositionally biased region" description="Polar residues" evidence="5">
    <location>
        <begin position="211"/>
        <end position="221"/>
    </location>
</feature>
<dbReference type="GO" id="GO:0005634">
    <property type="term" value="C:nucleus"/>
    <property type="evidence" value="ECO:0007669"/>
    <property type="project" value="TreeGrafter"/>
</dbReference>
<feature type="region of interest" description="Disordered" evidence="5">
    <location>
        <begin position="194"/>
        <end position="287"/>
    </location>
</feature>
<dbReference type="Pfam" id="PF13696">
    <property type="entry name" value="zf-CCHC_2"/>
    <property type="match status" value="1"/>
</dbReference>
<keyword evidence="2 4" id="KW-0863">Zinc-finger</keyword>
<dbReference type="Proteomes" id="UP001153269">
    <property type="component" value="Unassembled WGS sequence"/>
</dbReference>
<dbReference type="GO" id="GO:0006511">
    <property type="term" value="P:ubiquitin-dependent protein catabolic process"/>
    <property type="evidence" value="ECO:0007669"/>
    <property type="project" value="TreeGrafter"/>
</dbReference>
<keyword evidence="9" id="KW-1185">Reference proteome</keyword>
<feature type="compositionally biased region" description="Basic and acidic residues" evidence="5">
    <location>
        <begin position="264"/>
        <end position="279"/>
    </location>
</feature>
<proteinExistence type="predicted"/>
<dbReference type="PANTHER" id="PTHR15439:SF0">
    <property type="entry name" value="CELL DIVISION CYCLE AND APOPTOSIS REGULATOR PROTEIN 1-RELATED"/>
    <property type="match status" value="1"/>
</dbReference>
<dbReference type="InterPro" id="IPR033489">
    <property type="entry name" value="RBBP6"/>
</dbReference>
<dbReference type="InterPro" id="IPR003613">
    <property type="entry name" value="Ubox_domain"/>
</dbReference>
<keyword evidence="1" id="KW-0479">Metal-binding</keyword>
<dbReference type="InterPro" id="IPR001878">
    <property type="entry name" value="Znf_CCHC"/>
</dbReference>
<feature type="domain" description="RING-type" evidence="6">
    <location>
        <begin position="14"/>
        <end position="55"/>
    </location>
</feature>
<dbReference type="GO" id="GO:0008270">
    <property type="term" value="F:zinc ion binding"/>
    <property type="evidence" value="ECO:0007669"/>
    <property type="project" value="UniProtKB-KW"/>
</dbReference>
<dbReference type="SMART" id="SM00343">
    <property type="entry name" value="ZnF_C2HC"/>
    <property type="match status" value="1"/>
</dbReference>
<dbReference type="SUPFAM" id="SSF57850">
    <property type="entry name" value="RING/U-box"/>
    <property type="match status" value="1"/>
</dbReference>
<dbReference type="InterPro" id="IPR025829">
    <property type="entry name" value="Zn_knuckle_CX2CX3GHX4C"/>
</dbReference>
<dbReference type="GO" id="GO:0016567">
    <property type="term" value="P:protein ubiquitination"/>
    <property type="evidence" value="ECO:0007669"/>
    <property type="project" value="InterPro"/>
</dbReference>
<organism evidence="8 9">
    <name type="scientific">Pleuronectes platessa</name>
    <name type="common">European plaice</name>
    <dbReference type="NCBI Taxonomy" id="8262"/>
    <lineage>
        <taxon>Eukaryota</taxon>
        <taxon>Metazoa</taxon>
        <taxon>Chordata</taxon>
        <taxon>Craniata</taxon>
        <taxon>Vertebrata</taxon>
        <taxon>Euteleostomi</taxon>
        <taxon>Actinopterygii</taxon>
        <taxon>Neopterygii</taxon>
        <taxon>Teleostei</taxon>
        <taxon>Neoteleostei</taxon>
        <taxon>Acanthomorphata</taxon>
        <taxon>Carangaria</taxon>
        <taxon>Pleuronectiformes</taxon>
        <taxon>Pleuronectoidei</taxon>
        <taxon>Pleuronectidae</taxon>
        <taxon>Pleuronectes</taxon>
    </lineage>
</organism>
<dbReference type="AlphaFoldDB" id="A0A9N7UBS2"/>
<protein>
    <submittedName>
        <fullName evidence="8">Uncharacterized protein</fullName>
    </submittedName>
</protein>
<evidence type="ECO:0000256" key="1">
    <source>
        <dbReference type="ARBA" id="ARBA00022723"/>
    </source>
</evidence>
<evidence type="ECO:0000313" key="8">
    <source>
        <dbReference type="EMBL" id="CAB1427990.1"/>
    </source>
</evidence>
<dbReference type="Gene3D" id="4.10.60.10">
    <property type="entry name" value="Zinc finger, CCHC-type"/>
    <property type="match status" value="1"/>
</dbReference>
<accession>A0A9N7UBS2</accession>
<evidence type="ECO:0000256" key="4">
    <source>
        <dbReference type="PROSITE-ProRule" id="PRU00047"/>
    </source>
</evidence>
<name>A0A9N7UBS2_PLEPL</name>
<dbReference type="Pfam" id="PF04564">
    <property type="entry name" value="U-box"/>
    <property type="match status" value="1"/>
</dbReference>
<evidence type="ECO:0000256" key="3">
    <source>
        <dbReference type="ARBA" id="ARBA00022833"/>
    </source>
</evidence>
<dbReference type="CDD" id="cd16620">
    <property type="entry name" value="vRING-HC-C4C4_RBBP6"/>
    <property type="match status" value="1"/>
</dbReference>